<feature type="compositionally biased region" description="Basic and acidic residues" evidence="1">
    <location>
        <begin position="86"/>
        <end position="97"/>
    </location>
</feature>
<dbReference type="AlphaFoldDB" id="A0AA39ZVN5"/>
<evidence type="ECO:0000313" key="4">
    <source>
        <dbReference type="Proteomes" id="UP001172102"/>
    </source>
</evidence>
<evidence type="ECO:0000256" key="2">
    <source>
        <dbReference type="SAM" id="Phobius"/>
    </source>
</evidence>
<keyword evidence="4" id="KW-1185">Reference proteome</keyword>
<feature type="transmembrane region" description="Helical" evidence="2">
    <location>
        <begin position="35"/>
        <end position="58"/>
    </location>
</feature>
<comment type="caution">
    <text evidence="3">The sequence shown here is derived from an EMBL/GenBank/DDBJ whole genome shotgun (WGS) entry which is preliminary data.</text>
</comment>
<evidence type="ECO:0000313" key="3">
    <source>
        <dbReference type="EMBL" id="KAK0704426.1"/>
    </source>
</evidence>
<proteinExistence type="predicted"/>
<keyword evidence="2" id="KW-0472">Membrane</keyword>
<feature type="region of interest" description="Disordered" evidence="1">
    <location>
        <begin position="86"/>
        <end position="109"/>
    </location>
</feature>
<dbReference type="Proteomes" id="UP001172102">
    <property type="component" value="Unassembled WGS sequence"/>
</dbReference>
<accession>A0AA39ZVN5</accession>
<name>A0AA39ZVN5_9PEZI</name>
<dbReference type="EMBL" id="JAUKUA010000007">
    <property type="protein sequence ID" value="KAK0704426.1"/>
    <property type="molecule type" value="Genomic_DNA"/>
</dbReference>
<keyword evidence="2" id="KW-0812">Transmembrane</keyword>
<keyword evidence="2" id="KW-1133">Transmembrane helix</keyword>
<protein>
    <submittedName>
        <fullName evidence="3">Uncharacterized protein</fullName>
    </submittedName>
</protein>
<reference evidence="3" key="1">
    <citation type="submission" date="2023-06" db="EMBL/GenBank/DDBJ databases">
        <title>Genome-scale phylogeny and comparative genomics of the fungal order Sordariales.</title>
        <authorList>
            <consortium name="Lawrence Berkeley National Laboratory"/>
            <person name="Hensen N."/>
            <person name="Bonometti L."/>
            <person name="Westerberg I."/>
            <person name="Brannstrom I.O."/>
            <person name="Guillou S."/>
            <person name="Cros-Aarteil S."/>
            <person name="Calhoun S."/>
            <person name="Haridas S."/>
            <person name="Kuo A."/>
            <person name="Mondo S."/>
            <person name="Pangilinan J."/>
            <person name="Riley R."/>
            <person name="Labutti K."/>
            <person name="Andreopoulos B."/>
            <person name="Lipzen A."/>
            <person name="Chen C."/>
            <person name="Yanf M."/>
            <person name="Daum C."/>
            <person name="Ng V."/>
            <person name="Clum A."/>
            <person name="Steindorff A."/>
            <person name="Ohm R."/>
            <person name="Martin F."/>
            <person name="Silar P."/>
            <person name="Natvig D."/>
            <person name="Lalanne C."/>
            <person name="Gautier V."/>
            <person name="Ament-Velasquez S.L."/>
            <person name="Kruys A."/>
            <person name="Hutchinson M.I."/>
            <person name="Powell A.J."/>
            <person name="Barry K."/>
            <person name="Miller A.N."/>
            <person name="Grigoriev I.V."/>
            <person name="Debuchy R."/>
            <person name="Gladieux P."/>
            <person name="Thoren M.H."/>
            <person name="Johannesson H."/>
        </authorList>
    </citation>
    <scope>NUCLEOTIDE SEQUENCE</scope>
    <source>
        <strain evidence="3">SMH4607-1</strain>
    </source>
</reference>
<organism evidence="3 4">
    <name type="scientific">Lasiosphaeris hirsuta</name>
    <dbReference type="NCBI Taxonomy" id="260670"/>
    <lineage>
        <taxon>Eukaryota</taxon>
        <taxon>Fungi</taxon>
        <taxon>Dikarya</taxon>
        <taxon>Ascomycota</taxon>
        <taxon>Pezizomycotina</taxon>
        <taxon>Sordariomycetes</taxon>
        <taxon>Sordariomycetidae</taxon>
        <taxon>Sordariales</taxon>
        <taxon>Lasiosphaeriaceae</taxon>
        <taxon>Lasiosphaeris</taxon>
    </lineage>
</organism>
<evidence type="ECO:0000256" key="1">
    <source>
        <dbReference type="SAM" id="MobiDB-lite"/>
    </source>
</evidence>
<gene>
    <name evidence="3" type="ORF">B0H67DRAFT_648866</name>
</gene>
<sequence>MPAVPPLAPASITVPFKFTCINCTIATSNQITGGWIPALSAILSLVVITGLGSCYIFWYTRRRVRREEAATRLVKHVSDERCFTVRKSPHDPSRRGEGWVGPYSPGAAE</sequence>